<name>A0A4W5MPG7_9TELE</name>
<dbReference type="GO" id="GO:0055013">
    <property type="term" value="P:cardiac muscle cell development"/>
    <property type="evidence" value="ECO:0007669"/>
    <property type="project" value="UniProtKB-ARBA"/>
</dbReference>
<comment type="subcellular location">
    <subcellularLocation>
        <location evidence="1">Cytoplasm</location>
    </subcellularLocation>
</comment>
<evidence type="ECO:0000256" key="6">
    <source>
        <dbReference type="ARBA" id="ARBA00023319"/>
    </source>
</evidence>
<dbReference type="Proteomes" id="UP000314982">
    <property type="component" value="Unassembled WGS sequence"/>
</dbReference>
<proteinExistence type="inferred from homology"/>
<dbReference type="CDD" id="cd00063">
    <property type="entry name" value="FN3"/>
    <property type="match status" value="3"/>
</dbReference>
<dbReference type="AlphaFoldDB" id="A0A4W5MPG7"/>
<dbReference type="SUPFAM" id="SSF48726">
    <property type="entry name" value="Immunoglobulin"/>
    <property type="match status" value="4"/>
</dbReference>
<dbReference type="GeneTree" id="ENSGT01110000267173"/>
<sequence>MYEESGVDFVTQERDDLKIAFEVTEMPPRFINPICDIETPENTTVMFECSLMGIPSPIVSWFNGNKKIPHDNKKYLHSSDGDNHFLKIRNVSAHDSGKYTCRAINVVGETLCRASLLVLNPKSFLGKTRGRELTAVSLGSQEADESQKAVRLVAMTDNEISKQGQKYVSINFGVFAEPAKDDKIEFKGKSSESCSFRFQMTETPPKCIIPLTNVTAAVGTPVVLQCLVNGKPHPTVEWYKDGDPVKATRYMIQEKASGHFNLIISNVTQKDAGEYKCLIQNKSGYTETTALVTVKGLLSILFFRFIKCSDDIVTLQILAIEARDAGKYQCTASNSIGYETCRTTPPTFDPALKPVTLTEGENLHLSCHVHGSPPMKIQWMKDRKDLKNTSSSKISFADGVASLEVMRVSKDDAGDYLCKATNEAGSEFCRTLALNVTVLDVPAAPIGPVNVLEVTPEYMLIDWRSPKDDGGSPVTGYIVEKREAKKETWGGVSSGSTATKLKISRLQSGVEYVVRIRAENKMGIGAPLESAPTVAQHTFEPPSHPGKPNTWDIAEDALTVGWTMPLFDGGSQIAGYIVERRHKGGKWIRVNTTPCKDLRIRVLGLFEGNEYEFRVFAENIAGFSGPSAISDPAKPCRQIKAPGPPVNPRIKDYSKENADLVWIKPNKDGGKTPGPPASFKVIDSTKMSITLGWAKPIYDGGAPIIGYMVEMRDKPEPKPDVVEAEAVPEAKPADEAKPEGEAKPEAAAAGEGEEEYEEDTEDEAAAVAAKAKAEAKRKEKEEGWKKCNTGAGVLVHTEFTIPNLNEKQMYEFRVSAQNQVGWGRPATLKEAVNPKEVLGKLILLDIGLDENTSSCYRTVAYS</sequence>
<dbReference type="GO" id="GO:0031672">
    <property type="term" value="C:A band"/>
    <property type="evidence" value="ECO:0007669"/>
    <property type="project" value="UniProtKB-ARBA"/>
</dbReference>
<dbReference type="InterPro" id="IPR013098">
    <property type="entry name" value="Ig_I-set"/>
</dbReference>
<reference evidence="10" key="2">
    <citation type="submission" date="2025-08" db="UniProtKB">
        <authorList>
            <consortium name="Ensembl"/>
        </authorList>
    </citation>
    <scope>IDENTIFICATION</scope>
</reference>
<dbReference type="FunFam" id="2.60.40.10:FF:000034">
    <property type="entry name" value="Titin isoform A"/>
    <property type="match status" value="1"/>
</dbReference>
<dbReference type="GO" id="GO:0003007">
    <property type="term" value="P:heart morphogenesis"/>
    <property type="evidence" value="ECO:0007669"/>
    <property type="project" value="UniProtKB-ARBA"/>
</dbReference>
<dbReference type="Pfam" id="PF00041">
    <property type="entry name" value="fn3"/>
    <property type="match status" value="2"/>
</dbReference>
<keyword evidence="11" id="KW-1185">Reference proteome</keyword>
<dbReference type="FunFam" id="2.60.40.10:FF:000012">
    <property type="entry name" value="titin isoform X1"/>
    <property type="match status" value="1"/>
</dbReference>
<evidence type="ECO:0000256" key="1">
    <source>
        <dbReference type="ARBA" id="ARBA00004496"/>
    </source>
</evidence>
<dbReference type="Gene3D" id="2.60.40.10">
    <property type="entry name" value="Immunoglobulins"/>
    <property type="match status" value="7"/>
</dbReference>
<evidence type="ECO:0000256" key="4">
    <source>
        <dbReference type="ARBA" id="ARBA00022737"/>
    </source>
</evidence>
<dbReference type="PRINTS" id="PR00014">
    <property type="entry name" value="FNTYPEIII"/>
</dbReference>
<evidence type="ECO:0000256" key="5">
    <source>
        <dbReference type="ARBA" id="ARBA00023157"/>
    </source>
</evidence>
<dbReference type="InterPro" id="IPR036116">
    <property type="entry name" value="FN3_sf"/>
</dbReference>
<feature type="domain" description="Fibronectin type-III" evidence="9">
    <location>
        <begin position="544"/>
        <end position="639"/>
    </location>
</feature>
<dbReference type="CDD" id="cd00096">
    <property type="entry name" value="Ig"/>
    <property type="match status" value="2"/>
</dbReference>
<reference evidence="11" key="1">
    <citation type="submission" date="2018-06" db="EMBL/GenBank/DDBJ databases">
        <title>Genome assembly of Danube salmon.</title>
        <authorList>
            <person name="Macqueen D.J."/>
            <person name="Gundappa M.K."/>
        </authorList>
    </citation>
    <scope>NUCLEOTIDE SEQUENCE [LARGE SCALE GENOMIC DNA]</scope>
</reference>
<protein>
    <submittedName>
        <fullName evidence="10">Uncharacterized protein</fullName>
    </submittedName>
</protein>
<evidence type="ECO:0000259" key="9">
    <source>
        <dbReference type="PROSITE" id="PS50853"/>
    </source>
</evidence>
<feature type="domain" description="Ig-like" evidence="8">
    <location>
        <begin position="28"/>
        <end position="112"/>
    </location>
</feature>
<accession>A0A4W5MPG7</accession>
<dbReference type="SMART" id="SM00060">
    <property type="entry name" value="FN3"/>
    <property type="match status" value="3"/>
</dbReference>
<feature type="domain" description="Fibronectin type-III" evidence="9">
    <location>
        <begin position="445"/>
        <end position="541"/>
    </location>
</feature>
<dbReference type="FunFam" id="2.60.40.10:FF:000107">
    <property type="entry name" value="Myosin, light chain kinase a"/>
    <property type="match status" value="1"/>
</dbReference>
<dbReference type="InterPro" id="IPR003598">
    <property type="entry name" value="Ig_sub2"/>
</dbReference>
<dbReference type="InterPro" id="IPR050964">
    <property type="entry name" value="Striated_Muscle_Regulatory"/>
</dbReference>
<organism evidence="10 11">
    <name type="scientific">Hucho hucho</name>
    <name type="common">huchen</name>
    <dbReference type="NCBI Taxonomy" id="62062"/>
    <lineage>
        <taxon>Eukaryota</taxon>
        <taxon>Metazoa</taxon>
        <taxon>Chordata</taxon>
        <taxon>Craniata</taxon>
        <taxon>Vertebrata</taxon>
        <taxon>Euteleostomi</taxon>
        <taxon>Actinopterygii</taxon>
        <taxon>Neopterygii</taxon>
        <taxon>Teleostei</taxon>
        <taxon>Protacanthopterygii</taxon>
        <taxon>Salmoniformes</taxon>
        <taxon>Salmonidae</taxon>
        <taxon>Salmoninae</taxon>
        <taxon>Hucho</taxon>
    </lineage>
</organism>
<dbReference type="InterPro" id="IPR036179">
    <property type="entry name" value="Ig-like_dom_sf"/>
</dbReference>
<dbReference type="PANTHER" id="PTHR13817">
    <property type="entry name" value="TITIN"/>
    <property type="match status" value="1"/>
</dbReference>
<dbReference type="InterPro" id="IPR003961">
    <property type="entry name" value="FN3_dom"/>
</dbReference>
<keyword evidence="6" id="KW-0393">Immunoglobulin domain</keyword>
<evidence type="ECO:0000256" key="2">
    <source>
        <dbReference type="ARBA" id="ARBA00006692"/>
    </source>
</evidence>
<reference evidence="10" key="3">
    <citation type="submission" date="2025-09" db="UniProtKB">
        <authorList>
            <consortium name="Ensembl"/>
        </authorList>
    </citation>
    <scope>IDENTIFICATION</scope>
</reference>
<feature type="domain" description="Ig-like" evidence="8">
    <location>
        <begin position="346"/>
        <end position="433"/>
    </location>
</feature>
<dbReference type="Ensembl" id="ENSHHUT00000042407.1">
    <property type="protein sequence ID" value="ENSHHUP00000040831.1"/>
    <property type="gene ID" value="ENSHHUG00000025198.1"/>
</dbReference>
<keyword evidence="5" id="KW-1015">Disulfide bond</keyword>
<feature type="region of interest" description="Disordered" evidence="7">
    <location>
        <begin position="726"/>
        <end position="758"/>
    </location>
</feature>
<evidence type="ECO:0000256" key="3">
    <source>
        <dbReference type="ARBA" id="ARBA00022490"/>
    </source>
</evidence>
<evidence type="ECO:0000313" key="10">
    <source>
        <dbReference type="Ensembl" id="ENSHHUP00000040831.1"/>
    </source>
</evidence>
<feature type="compositionally biased region" description="Basic and acidic residues" evidence="7">
    <location>
        <begin position="731"/>
        <end position="744"/>
    </location>
</feature>
<evidence type="ECO:0000313" key="11">
    <source>
        <dbReference type="Proteomes" id="UP000314982"/>
    </source>
</evidence>
<evidence type="ECO:0000256" key="7">
    <source>
        <dbReference type="SAM" id="MobiDB-lite"/>
    </source>
</evidence>
<dbReference type="FunFam" id="2.60.40.10:FF:000779">
    <property type="entry name" value="Titin b"/>
    <property type="match status" value="1"/>
</dbReference>
<dbReference type="FunFam" id="2.60.40.10:FF:000345">
    <property type="entry name" value="Muscle M-line assembly protein unc-89"/>
    <property type="match status" value="1"/>
</dbReference>
<feature type="domain" description="Ig-like" evidence="8">
    <location>
        <begin position="204"/>
        <end position="293"/>
    </location>
</feature>
<dbReference type="InterPro" id="IPR013783">
    <property type="entry name" value="Ig-like_fold"/>
</dbReference>
<dbReference type="SMART" id="SM00408">
    <property type="entry name" value="IGc2"/>
    <property type="match status" value="3"/>
</dbReference>
<dbReference type="SMART" id="SM00409">
    <property type="entry name" value="IG"/>
    <property type="match status" value="3"/>
</dbReference>
<dbReference type="PANTHER" id="PTHR13817:SF151">
    <property type="entry name" value="TITIN"/>
    <property type="match status" value="1"/>
</dbReference>
<dbReference type="PROSITE" id="PS50835">
    <property type="entry name" value="IG_LIKE"/>
    <property type="match status" value="3"/>
</dbReference>
<evidence type="ECO:0000259" key="8">
    <source>
        <dbReference type="PROSITE" id="PS50835"/>
    </source>
</evidence>
<dbReference type="Pfam" id="PF07679">
    <property type="entry name" value="I-set"/>
    <property type="match status" value="4"/>
</dbReference>
<dbReference type="PROSITE" id="PS50853">
    <property type="entry name" value="FN3"/>
    <property type="match status" value="2"/>
</dbReference>
<comment type="similarity">
    <text evidence="2">Belongs to the protein kinase superfamily. CAMK Ser/Thr protein kinase family.</text>
</comment>
<keyword evidence="3" id="KW-0963">Cytoplasm</keyword>
<keyword evidence="4" id="KW-0677">Repeat</keyword>
<dbReference type="InterPro" id="IPR007110">
    <property type="entry name" value="Ig-like_dom"/>
</dbReference>
<dbReference type="InterPro" id="IPR003599">
    <property type="entry name" value="Ig_sub"/>
</dbReference>
<dbReference type="SUPFAM" id="SSF49265">
    <property type="entry name" value="Fibronectin type III"/>
    <property type="match status" value="2"/>
</dbReference>